<accession>A0A6N6REH5</accession>
<dbReference type="OrthoDB" id="1098640at2"/>
<evidence type="ECO:0000256" key="2">
    <source>
        <dbReference type="ARBA" id="ARBA00022748"/>
    </source>
</evidence>
<dbReference type="InterPro" id="IPR036249">
    <property type="entry name" value="Thioredoxin-like_sf"/>
</dbReference>
<dbReference type="EMBL" id="WBVO01000009">
    <property type="protein sequence ID" value="KAB2808143.1"/>
    <property type="molecule type" value="Genomic_DNA"/>
</dbReference>
<evidence type="ECO:0000313" key="7">
    <source>
        <dbReference type="Proteomes" id="UP000468650"/>
    </source>
</evidence>
<dbReference type="GO" id="GO:0016209">
    <property type="term" value="F:antioxidant activity"/>
    <property type="evidence" value="ECO:0007669"/>
    <property type="project" value="InterPro"/>
</dbReference>
<dbReference type="CDD" id="cd02966">
    <property type="entry name" value="TlpA_like_family"/>
    <property type="match status" value="1"/>
</dbReference>
<evidence type="ECO:0000313" key="6">
    <source>
        <dbReference type="EMBL" id="KAB2808143.1"/>
    </source>
</evidence>
<name>A0A6N6REH5_9FLAO</name>
<dbReference type="Proteomes" id="UP000468650">
    <property type="component" value="Unassembled WGS sequence"/>
</dbReference>
<dbReference type="InterPro" id="IPR013766">
    <property type="entry name" value="Thioredoxin_domain"/>
</dbReference>
<proteinExistence type="predicted"/>
<keyword evidence="7" id="KW-1185">Reference proteome</keyword>
<dbReference type="Gene3D" id="3.40.30.10">
    <property type="entry name" value="Glutaredoxin"/>
    <property type="match status" value="1"/>
</dbReference>
<feature type="domain" description="Thioredoxin" evidence="5">
    <location>
        <begin position="40"/>
        <end position="185"/>
    </location>
</feature>
<evidence type="ECO:0000256" key="1">
    <source>
        <dbReference type="ARBA" id="ARBA00004196"/>
    </source>
</evidence>
<protein>
    <submittedName>
        <fullName evidence="6">TlpA family protein disulfide reductase</fullName>
    </submittedName>
</protein>
<dbReference type="Pfam" id="PF00578">
    <property type="entry name" value="AhpC-TSA"/>
    <property type="match status" value="1"/>
</dbReference>
<keyword evidence="4" id="KW-0676">Redox-active center</keyword>
<evidence type="ECO:0000259" key="5">
    <source>
        <dbReference type="PROSITE" id="PS51352"/>
    </source>
</evidence>
<dbReference type="InterPro" id="IPR050553">
    <property type="entry name" value="Thioredoxin_ResA/DsbE_sf"/>
</dbReference>
<comment type="subcellular location">
    <subcellularLocation>
        <location evidence="1">Cell envelope</location>
    </subcellularLocation>
</comment>
<dbReference type="InterPro" id="IPR000866">
    <property type="entry name" value="AhpC/TSA"/>
</dbReference>
<dbReference type="SUPFAM" id="SSF52833">
    <property type="entry name" value="Thioredoxin-like"/>
    <property type="match status" value="1"/>
</dbReference>
<dbReference type="RefSeq" id="WP_151667956.1">
    <property type="nucleotide sequence ID" value="NZ_WBVO01000009.1"/>
</dbReference>
<dbReference type="GO" id="GO:0017004">
    <property type="term" value="P:cytochrome complex assembly"/>
    <property type="evidence" value="ECO:0007669"/>
    <property type="project" value="UniProtKB-KW"/>
</dbReference>
<evidence type="ECO:0000256" key="4">
    <source>
        <dbReference type="ARBA" id="ARBA00023284"/>
    </source>
</evidence>
<gene>
    <name evidence="6" type="ORF">F8C67_11280</name>
</gene>
<dbReference type="PANTHER" id="PTHR42852">
    <property type="entry name" value="THIOL:DISULFIDE INTERCHANGE PROTEIN DSBE"/>
    <property type="match status" value="1"/>
</dbReference>
<keyword evidence="3" id="KW-1015">Disulfide bond</keyword>
<evidence type="ECO:0000256" key="3">
    <source>
        <dbReference type="ARBA" id="ARBA00023157"/>
    </source>
</evidence>
<reference evidence="6 7" key="1">
    <citation type="submission" date="2019-09" db="EMBL/GenBank/DDBJ databases">
        <title>Genomes of family Cryomorphaceae.</title>
        <authorList>
            <person name="Bowman J.P."/>
        </authorList>
    </citation>
    <scope>NUCLEOTIDE SEQUENCE [LARGE SCALE GENOMIC DNA]</scope>
    <source>
        <strain evidence="6 7">LMG 25704</strain>
    </source>
</reference>
<sequence length="185" mass="20158">MKIQNIIKITTAAAIVGLGAYSRYAPASADTEVAEEAQVLRVGEKVPELEGRTPDGDIIKLSDLEGQIVYIDFWASWCGPCVADMPNVVSAYEKYKDTDFEGGEGFTVFSVSLDQSKSRWTDAIERLGQVWPNHISDLRGWGSAHASKYNVNAIPAGFIIDGEGKLLYANIRGSQVPSLLDGMKE</sequence>
<organism evidence="6 7">
    <name type="scientific">Phaeocystidibacter luteus</name>
    <dbReference type="NCBI Taxonomy" id="911197"/>
    <lineage>
        <taxon>Bacteria</taxon>
        <taxon>Pseudomonadati</taxon>
        <taxon>Bacteroidota</taxon>
        <taxon>Flavobacteriia</taxon>
        <taxon>Flavobacteriales</taxon>
        <taxon>Phaeocystidibacteraceae</taxon>
        <taxon>Phaeocystidibacter</taxon>
    </lineage>
</organism>
<dbReference type="PANTHER" id="PTHR42852:SF6">
    <property type="entry name" value="THIOL:DISULFIDE INTERCHANGE PROTEIN DSBE"/>
    <property type="match status" value="1"/>
</dbReference>
<dbReference type="GO" id="GO:0016491">
    <property type="term" value="F:oxidoreductase activity"/>
    <property type="evidence" value="ECO:0007669"/>
    <property type="project" value="InterPro"/>
</dbReference>
<comment type="caution">
    <text evidence="6">The sequence shown here is derived from an EMBL/GenBank/DDBJ whole genome shotgun (WGS) entry which is preliminary data.</text>
</comment>
<dbReference type="AlphaFoldDB" id="A0A6N6REH5"/>
<dbReference type="PROSITE" id="PS51352">
    <property type="entry name" value="THIOREDOXIN_2"/>
    <property type="match status" value="1"/>
</dbReference>
<dbReference type="GO" id="GO:0030313">
    <property type="term" value="C:cell envelope"/>
    <property type="evidence" value="ECO:0007669"/>
    <property type="project" value="UniProtKB-SubCell"/>
</dbReference>
<keyword evidence="2" id="KW-0201">Cytochrome c-type biogenesis</keyword>